<proteinExistence type="predicted"/>
<sequence>MNGVGGDGDGDLTDREQPTLVSDEVPERPPSGGLVEALDVPRNAAVGVAAGVTLAAGAYLFRVLELFGPFAGTRAYPVLGPEGWFGILAFVLATSTALLVTTLLTVVSVYRLAKDV</sequence>
<protein>
    <submittedName>
        <fullName evidence="3">Uncharacterized protein</fullName>
    </submittedName>
</protein>
<evidence type="ECO:0000256" key="2">
    <source>
        <dbReference type="SAM" id="Phobius"/>
    </source>
</evidence>
<organism evidence="3 4">
    <name type="scientific">Halopelagius longus</name>
    <dbReference type="NCBI Taxonomy" id="1236180"/>
    <lineage>
        <taxon>Archaea</taxon>
        <taxon>Methanobacteriati</taxon>
        <taxon>Methanobacteriota</taxon>
        <taxon>Stenosarchaea group</taxon>
        <taxon>Halobacteria</taxon>
        <taxon>Halobacteriales</taxon>
        <taxon>Haloferacaceae</taxon>
    </lineage>
</organism>
<dbReference type="InterPro" id="IPR055958">
    <property type="entry name" value="DUF7536"/>
</dbReference>
<evidence type="ECO:0000256" key="1">
    <source>
        <dbReference type="SAM" id="MobiDB-lite"/>
    </source>
</evidence>
<accession>A0A1H1DT66</accession>
<feature type="transmembrane region" description="Helical" evidence="2">
    <location>
        <begin position="84"/>
        <end position="110"/>
    </location>
</feature>
<feature type="transmembrane region" description="Helical" evidence="2">
    <location>
        <begin position="44"/>
        <end position="64"/>
    </location>
</feature>
<evidence type="ECO:0000313" key="3">
    <source>
        <dbReference type="EMBL" id="SDQ79711.1"/>
    </source>
</evidence>
<keyword evidence="2" id="KW-1133">Transmembrane helix</keyword>
<gene>
    <name evidence="3" type="ORF">SAMN05216278_2571</name>
</gene>
<name>A0A1H1DT66_9EURY</name>
<dbReference type="Proteomes" id="UP000199289">
    <property type="component" value="Unassembled WGS sequence"/>
</dbReference>
<feature type="region of interest" description="Disordered" evidence="1">
    <location>
        <begin position="1"/>
        <end position="32"/>
    </location>
</feature>
<evidence type="ECO:0000313" key="4">
    <source>
        <dbReference type="Proteomes" id="UP000199289"/>
    </source>
</evidence>
<dbReference type="Pfam" id="PF24380">
    <property type="entry name" value="DUF7536"/>
    <property type="match status" value="1"/>
</dbReference>
<reference evidence="4" key="1">
    <citation type="submission" date="2016-10" db="EMBL/GenBank/DDBJ databases">
        <authorList>
            <person name="Varghese N."/>
            <person name="Submissions S."/>
        </authorList>
    </citation>
    <scope>NUCLEOTIDE SEQUENCE [LARGE SCALE GENOMIC DNA]</scope>
    <source>
        <strain evidence="4">CGMCC 1.12397</strain>
    </source>
</reference>
<dbReference type="EMBL" id="FNKQ01000003">
    <property type="protein sequence ID" value="SDQ79711.1"/>
    <property type="molecule type" value="Genomic_DNA"/>
</dbReference>
<keyword evidence="2" id="KW-0812">Transmembrane</keyword>
<keyword evidence="2" id="KW-0472">Membrane</keyword>
<dbReference type="AlphaFoldDB" id="A0A1H1DT66"/>